<dbReference type="InterPro" id="IPR001736">
    <property type="entry name" value="PLipase_D/transphosphatidylase"/>
</dbReference>
<dbReference type="EMBL" id="CASHTH010003713">
    <property type="protein sequence ID" value="CAI8048199.1"/>
    <property type="molecule type" value="Genomic_DNA"/>
</dbReference>
<sequence>MPLARALSEESERPLWVPELPDRPASAEDAFSRAIEHSEDEGLRFLDDLQSGRSRWSTARVLGNDSRGLAGVHVAVLCKRYRTLTVLLASGVADINQPSTNLGSTPLHFVTGRFGNRGPHLQHHIRCIVKTLIRAGVSPEATNHYGFTVLHESIMWGDVTSLCIMLEQSTAQYFKRILLIGSHVLPHELAWRLPTLPLELKQILERSFFAQKRVKESTTVSLKVDNVHDFQVYRNLECVANPSPPTVERVSFLHPESLTASQVGSLLRSAPQSLVLDVLKYQQSILEYQHHSLQETRYVFPAYFSRSLAEWVCTDCRNCRIVAGRWFGVATENLGIRYVDRVRSQGVIVQVCSPTSSDETGIECRNILDYVIESAYRVHRGIGPVSVVSSRDLRTGKKIPHLFSLSEVSQALATRKTFLPNPASMHTADTIADLLLSDTPPQAEAVERDFAPVAVEFVIPQKTPYHYDIHSCGSLDDFFLEREGPHSAPPHCTQPHPTPVGPRTAPSGRATEESGYGTQPSAQFHDLSTQPPSLLRTSLSRSSAPLGSPHDTQSVATSFRLRQCSRTVHSFVSSVYPTSVSCVDDSGSVVGACGREPSCAPTAVSVSVDLESSFNSSPPINIPRHSSSSSHHCREDSTAQPQPSAKDRAPKHLPQQTSLFQSLGLVESIPEDLPYPDGSPSHISTYQAWSLLLSSATSTIDISAYYWSLIGRGNTSDPTDEEGKLIFEGLVSAAARGVKIRVVQNTPTREMPDTDSQLLATMGAAEVRNLSITALTGYGILHTKMLVVDARHIYVGSANLDWRSLTQVKELGVIGTDCQCLAQDAEKLFEIYWYLATPTSHIPRPWPPQYDAMFNLSHPALLSLNDTPASVFWSVSTV</sequence>
<keyword evidence="3" id="KW-0540">Nuclease</keyword>
<name>A0AA35TIA3_GEOBA</name>
<keyword evidence="4" id="KW-1185">Reference proteome</keyword>
<dbReference type="SUPFAM" id="SSF56024">
    <property type="entry name" value="Phospholipase D/nuclease"/>
    <property type="match status" value="1"/>
</dbReference>
<keyword evidence="3" id="KW-0378">Hydrolase</keyword>
<dbReference type="PROSITE" id="PS50035">
    <property type="entry name" value="PLD"/>
    <property type="match status" value="1"/>
</dbReference>
<dbReference type="PANTHER" id="PTHR10185">
    <property type="entry name" value="PHOSPHOLIPASE D - RELATED"/>
    <property type="match status" value="1"/>
</dbReference>
<feature type="compositionally biased region" description="Basic and acidic residues" evidence="1">
    <location>
        <begin position="20"/>
        <end position="29"/>
    </location>
</feature>
<feature type="region of interest" description="Disordered" evidence="1">
    <location>
        <begin position="1"/>
        <end position="29"/>
    </location>
</feature>
<feature type="region of interest" description="Disordered" evidence="1">
    <location>
        <begin position="483"/>
        <end position="554"/>
    </location>
</feature>
<dbReference type="PANTHER" id="PTHR10185:SF17">
    <property type="entry name" value="GM01519P-RELATED"/>
    <property type="match status" value="1"/>
</dbReference>
<evidence type="ECO:0000313" key="3">
    <source>
        <dbReference type="EMBL" id="CAI8048199.1"/>
    </source>
</evidence>
<dbReference type="AlphaFoldDB" id="A0AA35TIA3"/>
<reference evidence="3" key="1">
    <citation type="submission" date="2023-03" db="EMBL/GenBank/DDBJ databases">
        <authorList>
            <person name="Steffen K."/>
            <person name="Cardenas P."/>
        </authorList>
    </citation>
    <scope>NUCLEOTIDE SEQUENCE</scope>
</reference>
<dbReference type="CDD" id="cd09106">
    <property type="entry name" value="PLDc_vPLD3_4_5_like_1"/>
    <property type="match status" value="1"/>
</dbReference>
<dbReference type="GO" id="GO:0004527">
    <property type="term" value="F:exonuclease activity"/>
    <property type="evidence" value="ECO:0007669"/>
    <property type="project" value="UniProtKB-KW"/>
</dbReference>
<dbReference type="Gene3D" id="1.25.40.20">
    <property type="entry name" value="Ankyrin repeat-containing domain"/>
    <property type="match status" value="1"/>
</dbReference>
<proteinExistence type="predicted"/>
<dbReference type="InterPro" id="IPR050874">
    <property type="entry name" value="Diverse_PLD-related"/>
</dbReference>
<evidence type="ECO:0000256" key="1">
    <source>
        <dbReference type="SAM" id="MobiDB-lite"/>
    </source>
</evidence>
<protein>
    <submittedName>
        <fullName evidence="3">5'-3' exonuclease PLD3</fullName>
    </submittedName>
</protein>
<organism evidence="3 4">
    <name type="scientific">Geodia barretti</name>
    <name type="common">Barrett's horny sponge</name>
    <dbReference type="NCBI Taxonomy" id="519541"/>
    <lineage>
        <taxon>Eukaryota</taxon>
        <taxon>Metazoa</taxon>
        <taxon>Porifera</taxon>
        <taxon>Demospongiae</taxon>
        <taxon>Heteroscleromorpha</taxon>
        <taxon>Tetractinellida</taxon>
        <taxon>Astrophorina</taxon>
        <taxon>Geodiidae</taxon>
        <taxon>Geodia</taxon>
    </lineage>
</organism>
<feature type="compositionally biased region" description="Low complexity" evidence="1">
    <location>
        <begin position="527"/>
        <end position="543"/>
    </location>
</feature>
<dbReference type="Pfam" id="PF13091">
    <property type="entry name" value="PLDc_2"/>
    <property type="match status" value="1"/>
</dbReference>
<evidence type="ECO:0000313" key="4">
    <source>
        <dbReference type="Proteomes" id="UP001174909"/>
    </source>
</evidence>
<dbReference type="Gene3D" id="3.30.870.10">
    <property type="entry name" value="Endonuclease Chain A"/>
    <property type="match status" value="1"/>
</dbReference>
<comment type="caution">
    <text evidence="3">The sequence shown here is derived from an EMBL/GenBank/DDBJ whole genome shotgun (WGS) entry which is preliminary data.</text>
</comment>
<dbReference type="SMART" id="SM00155">
    <property type="entry name" value="PLDc"/>
    <property type="match status" value="1"/>
</dbReference>
<dbReference type="InterPro" id="IPR036770">
    <property type="entry name" value="Ankyrin_rpt-contain_sf"/>
</dbReference>
<feature type="compositionally biased region" description="Low complexity" evidence="1">
    <location>
        <begin position="615"/>
        <end position="630"/>
    </location>
</feature>
<feature type="domain" description="PLD phosphodiesterase" evidence="2">
    <location>
        <begin position="777"/>
        <end position="804"/>
    </location>
</feature>
<feature type="region of interest" description="Disordered" evidence="1">
    <location>
        <begin position="615"/>
        <end position="652"/>
    </location>
</feature>
<keyword evidence="3" id="KW-0269">Exonuclease</keyword>
<dbReference type="Proteomes" id="UP001174909">
    <property type="component" value="Unassembled WGS sequence"/>
</dbReference>
<dbReference type="InterPro" id="IPR025202">
    <property type="entry name" value="PLD-like_dom"/>
</dbReference>
<evidence type="ECO:0000259" key="2">
    <source>
        <dbReference type="PROSITE" id="PS50035"/>
    </source>
</evidence>
<accession>A0AA35TIA3</accession>
<gene>
    <name evidence="3" type="ORF">GBAR_LOCUS26612</name>
</gene>
<dbReference type="SUPFAM" id="SSF48403">
    <property type="entry name" value="Ankyrin repeat"/>
    <property type="match status" value="1"/>
</dbReference>